<evidence type="ECO:0000313" key="3">
    <source>
        <dbReference type="Proteomes" id="UP000663879"/>
    </source>
</evidence>
<protein>
    <submittedName>
        <fullName evidence="2">Uncharacterized protein</fullName>
    </submittedName>
</protein>
<evidence type="ECO:0000256" key="1">
    <source>
        <dbReference type="SAM" id="MobiDB-lite"/>
    </source>
</evidence>
<keyword evidence="3" id="KW-1185">Reference proteome</keyword>
<feature type="region of interest" description="Disordered" evidence="1">
    <location>
        <begin position="363"/>
        <end position="382"/>
    </location>
</feature>
<feature type="compositionally biased region" description="Basic and acidic residues" evidence="1">
    <location>
        <begin position="240"/>
        <end position="251"/>
    </location>
</feature>
<feature type="region of interest" description="Disordered" evidence="1">
    <location>
        <begin position="1"/>
        <end position="287"/>
    </location>
</feature>
<dbReference type="OrthoDB" id="10674258at2759"/>
<feature type="compositionally biased region" description="Low complexity" evidence="1">
    <location>
        <begin position="309"/>
        <end position="335"/>
    </location>
</feature>
<feature type="compositionally biased region" description="Basic and acidic residues" evidence="1">
    <location>
        <begin position="212"/>
        <end position="225"/>
    </location>
</feature>
<name>A0A813TVD4_9BILA</name>
<dbReference type="AlphaFoldDB" id="A0A813TVD4"/>
<reference evidence="2" key="1">
    <citation type="submission" date="2021-02" db="EMBL/GenBank/DDBJ databases">
        <authorList>
            <person name="Nowell W R."/>
        </authorList>
    </citation>
    <scope>NUCLEOTIDE SEQUENCE</scope>
    <source>
        <strain evidence="2">Ploen Becks lab</strain>
    </source>
</reference>
<comment type="caution">
    <text evidence="2">The sequence shown here is derived from an EMBL/GenBank/DDBJ whole genome shotgun (WGS) entry which is preliminary data.</text>
</comment>
<feature type="region of interest" description="Disordered" evidence="1">
    <location>
        <begin position="308"/>
        <end position="344"/>
    </location>
</feature>
<sequence length="495" mass="57392">MEDQKPSDTSVESKTEPVPESKPETKEEEKSETTPTEETKNDITTENKQEVTNEKQPEREQTEAQPTEEPKKEQASENKQEKQPELEKRVEIHNDDDSYEDIDDDAVENIEDLKLKVPEDHENSLPDYEKANLDEKISNLKLDDSSKTENKDGKKSTNSLEPTKKGKFYQHDNRDDGKKSEKKEHESKNEKWSHDKYDHKTGSRTRNNPRQNQDKTKTKSTDQKKGLPIQEYLEQNQKQEIVDNKPKEHKTPRTNQAPRQSKDDSNKKQNYPKRDLNMDAPTPVSDLKSRLDFSTRIPTIVDDLFLDTNRGQQNYNRQNSGQNRYQNNQNSNRQNQKFDKPFDKNEKLDIVITKDFKTSTRQVTLNSGNNFNNRSNDGRQNRDTYSAYMQHGQRGGYHNNQQRRNMYDNNQQSYDDNFHPYMAYVDSDILANYADNSDYSQVRTQTFNNRNFGNVNNNSVNAYPGGSGGGVSSNGGLNSSNKHPQRAITRSNYQN</sequence>
<feature type="compositionally biased region" description="Acidic residues" evidence="1">
    <location>
        <begin position="97"/>
        <end position="110"/>
    </location>
</feature>
<accession>A0A813TVD4</accession>
<feature type="compositionally biased region" description="Basic and acidic residues" evidence="1">
    <location>
        <begin position="260"/>
        <end position="277"/>
    </location>
</feature>
<feature type="compositionally biased region" description="Basic and acidic residues" evidence="1">
    <location>
        <begin position="111"/>
        <end position="155"/>
    </location>
</feature>
<feature type="compositionally biased region" description="Basic and acidic residues" evidence="1">
    <location>
        <begin position="169"/>
        <end position="201"/>
    </location>
</feature>
<proteinExistence type="predicted"/>
<feature type="compositionally biased region" description="Basic and acidic residues" evidence="1">
    <location>
        <begin position="1"/>
        <end position="96"/>
    </location>
</feature>
<evidence type="ECO:0000313" key="2">
    <source>
        <dbReference type="EMBL" id="CAF0817867.1"/>
    </source>
</evidence>
<feature type="compositionally biased region" description="Low complexity" evidence="1">
    <location>
        <begin position="366"/>
        <end position="375"/>
    </location>
</feature>
<feature type="region of interest" description="Disordered" evidence="1">
    <location>
        <begin position="453"/>
        <end position="495"/>
    </location>
</feature>
<organism evidence="2 3">
    <name type="scientific">Brachionus calyciflorus</name>
    <dbReference type="NCBI Taxonomy" id="104777"/>
    <lineage>
        <taxon>Eukaryota</taxon>
        <taxon>Metazoa</taxon>
        <taxon>Spiralia</taxon>
        <taxon>Gnathifera</taxon>
        <taxon>Rotifera</taxon>
        <taxon>Eurotatoria</taxon>
        <taxon>Monogononta</taxon>
        <taxon>Pseudotrocha</taxon>
        <taxon>Ploima</taxon>
        <taxon>Brachionidae</taxon>
        <taxon>Brachionus</taxon>
    </lineage>
</organism>
<gene>
    <name evidence="2" type="ORF">OXX778_LOCUS7306</name>
</gene>
<dbReference type="EMBL" id="CAJNOC010000924">
    <property type="protein sequence ID" value="CAF0817867.1"/>
    <property type="molecule type" value="Genomic_DNA"/>
</dbReference>
<dbReference type="Proteomes" id="UP000663879">
    <property type="component" value="Unassembled WGS sequence"/>
</dbReference>